<reference evidence="3" key="1">
    <citation type="submission" date="2017-02" db="UniProtKB">
        <authorList>
            <consortium name="WormBaseParasite"/>
        </authorList>
    </citation>
    <scope>IDENTIFICATION</scope>
</reference>
<organism evidence="3">
    <name type="scientific">Hymenolepis diminuta</name>
    <name type="common">Rat tapeworm</name>
    <dbReference type="NCBI Taxonomy" id="6216"/>
    <lineage>
        <taxon>Eukaryota</taxon>
        <taxon>Metazoa</taxon>
        <taxon>Spiralia</taxon>
        <taxon>Lophotrochozoa</taxon>
        <taxon>Platyhelminthes</taxon>
        <taxon>Cestoda</taxon>
        <taxon>Eucestoda</taxon>
        <taxon>Cyclophyllidea</taxon>
        <taxon>Hymenolepididae</taxon>
        <taxon>Hymenolepis</taxon>
    </lineage>
</organism>
<dbReference type="AlphaFoldDB" id="A0A0R3SJB6"/>
<dbReference type="EMBL" id="UYSG01002252">
    <property type="protein sequence ID" value="VDL57347.1"/>
    <property type="molecule type" value="Genomic_DNA"/>
</dbReference>
<protein>
    <submittedName>
        <fullName evidence="1 3">Uncharacterized protein</fullName>
    </submittedName>
</protein>
<evidence type="ECO:0000313" key="1">
    <source>
        <dbReference type="EMBL" id="VDL57347.1"/>
    </source>
</evidence>
<reference evidence="1 2" key="2">
    <citation type="submission" date="2018-11" db="EMBL/GenBank/DDBJ databases">
        <authorList>
            <consortium name="Pathogen Informatics"/>
        </authorList>
    </citation>
    <scope>NUCLEOTIDE SEQUENCE [LARGE SCALE GENOMIC DNA]</scope>
</reference>
<proteinExistence type="predicted"/>
<dbReference type="WBParaSite" id="HDID_0000503101-mRNA-1">
    <property type="protein sequence ID" value="HDID_0000503101-mRNA-1"/>
    <property type="gene ID" value="HDID_0000503101"/>
</dbReference>
<sequence length="87" mass="9139">MTNVHWGAKTSCKSHASNLTVVGKANPPLPPYSINASSSSDPAAISPLSSQFLSFAGRQRVALSSPLFPPSSSSFLYGAKRTVFITL</sequence>
<evidence type="ECO:0000313" key="3">
    <source>
        <dbReference type="WBParaSite" id="HDID_0000503101-mRNA-1"/>
    </source>
</evidence>
<gene>
    <name evidence="1" type="ORF">HDID_LOCUS5029</name>
</gene>
<dbReference type="Proteomes" id="UP000274504">
    <property type="component" value="Unassembled WGS sequence"/>
</dbReference>
<accession>A0A0R3SJB6</accession>
<evidence type="ECO:0000313" key="2">
    <source>
        <dbReference type="Proteomes" id="UP000274504"/>
    </source>
</evidence>
<name>A0A0R3SJB6_HYMDI</name>